<dbReference type="RefSeq" id="WP_012196060.1">
    <property type="nucleotide sequence ID" value="NC_009976.1"/>
</dbReference>
<reference evidence="1 2" key="1">
    <citation type="journal article" date="2007" name="PLoS Genet.">
        <title>Patterns and implications of gene gain and loss in the evolution of Prochlorococcus.</title>
        <authorList>
            <person name="Kettler G.C."/>
            <person name="Martiny A.C."/>
            <person name="Huang K."/>
            <person name="Zucker J."/>
            <person name="Coleman M.L."/>
            <person name="Rodrigue S."/>
            <person name="Chen F."/>
            <person name="Lapidus A."/>
            <person name="Ferriera S."/>
            <person name="Johnson J."/>
            <person name="Steglich C."/>
            <person name="Church G.M."/>
            <person name="Richardson P."/>
            <person name="Chisholm S.W."/>
        </authorList>
    </citation>
    <scope>NUCLEOTIDE SEQUENCE [LARGE SCALE GENOMIC DNA]</scope>
    <source>
        <strain evidence="2">MIT 9211</strain>
    </source>
</reference>
<dbReference type="EMBL" id="CP000878">
    <property type="protein sequence ID" value="ABX09439.1"/>
    <property type="molecule type" value="Genomic_DNA"/>
</dbReference>
<name>A9BC77_PROM4</name>
<dbReference type="Proteomes" id="UP000000788">
    <property type="component" value="Chromosome"/>
</dbReference>
<sequence>MVNSPSIGHVWSDRGPCKAVRIPASFFEGGVLPRPFEIKASRGILPREELLNDPGYRVDQLEGLAPRRLFDAEGYPIAIIGTDVDLEWLKQRYPDVDTSITTFGIDDPR</sequence>
<gene>
    <name evidence="1" type="ordered locus">P9211_15081</name>
</gene>
<keyword evidence="2" id="KW-1185">Reference proteome</keyword>
<evidence type="ECO:0000313" key="1">
    <source>
        <dbReference type="EMBL" id="ABX09439.1"/>
    </source>
</evidence>
<evidence type="ECO:0000313" key="2">
    <source>
        <dbReference type="Proteomes" id="UP000000788"/>
    </source>
</evidence>
<dbReference type="KEGG" id="pmj:P9211_15081"/>
<protein>
    <submittedName>
        <fullName evidence="1">Uncharacterized protein</fullName>
    </submittedName>
</protein>
<organism evidence="1 2">
    <name type="scientific">Prochlorococcus marinus (strain MIT 9211)</name>
    <dbReference type="NCBI Taxonomy" id="93059"/>
    <lineage>
        <taxon>Bacteria</taxon>
        <taxon>Bacillati</taxon>
        <taxon>Cyanobacteriota</taxon>
        <taxon>Cyanophyceae</taxon>
        <taxon>Synechococcales</taxon>
        <taxon>Prochlorococcaceae</taxon>
        <taxon>Prochlorococcus</taxon>
    </lineage>
</organism>
<dbReference type="STRING" id="93059.P9211_15081"/>
<dbReference type="AlphaFoldDB" id="A9BC77"/>
<accession>A9BC77</accession>
<proteinExistence type="predicted"/>
<dbReference type="HOGENOM" id="CLU_2181553_0_0_3"/>